<name>A0A9D3YEF7_DREPO</name>
<dbReference type="EMBL" id="JAIWYP010000016">
    <property type="protein sequence ID" value="KAH3697020.1"/>
    <property type="molecule type" value="Genomic_DNA"/>
</dbReference>
<sequence>MLAEDGQLLYLEFRGTCCGRGDDQHCHVGYSHIHDVPPCRSHCVSHPGKTEGQAGENC</sequence>
<proteinExistence type="predicted"/>
<comment type="caution">
    <text evidence="1">The sequence shown here is derived from an EMBL/GenBank/DDBJ whole genome shotgun (WGS) entry which is preliminary data.</text>
</comment>
<feature type="non-terminal residue" evidence="1">
    <location>
        <position position="58"/>
    </location>
</feature>
<dbReference type="AlphaFoldDB" id="A0A9D3YEF7"/>
<accession>A0A9D3YEF7</accession>
<evidence type="ECO:0000313" key="2">
    <source>
        <dbReference type="Proteomes" id="UP000828390"/>
    </source>
</evidence>
<keyword evidence="2" id="KW-1185">Reference proteome</keyword>
<evidence type="ECO:0000313" key="1">
    <source>
        <dbReference type="EMBL" id="KAH3697020.1"/>
    </source>
</evidence>
<dbReference type="Proteomes" id="UP000828390">
    <property type="component" value="Unassembled WGS sequence"/>
</dbReference>
<protein>
    <submittedName>
        <fullName evidence="1">Uncharacterized protein</fullName>
    </submittedName>
</protein>
<reference evidence="1" key="1">
    <citation type="journal article" date="2019" name="bioRxiv">
        <title>The Genome of the Zebra Mussel, Dreissena polymorpha: A Resource for Invasive Species Research.</title>
        <authorList>
            <person name="McCartney M.A."/>
            <person name="Auch B."/>
            <person name="Kono T."/>
            <person name="Mallez S."/>
            <person name="Zhang Y."/>
            <person name="Obille A."/>
            <person name="Becker A."/>
            <person name="Abrahante J.E."/>
            <person name="Garbe J."/>
            <person name="Badalamenti J.P."/>
            <person name="Herman A."/>
            <person name="Mangelson H."/>
            <person name="Liachko I."/>
            <person name="Sullivan S."/>
            <person name="Sone E.D."/>
            <person name="Koren S."/>
            <person name="Silverstein K.A.T."/>
            <person name="Beckman K.B."/>
            <person name="Gohl D.M."/>
        </authorList>
    </citation>
    <scope>NUCLEOTIDE SEQUENCE</scope>
    <source>
        <strain evidence="1">Duluth1</strain>
        <tissue evidence="1">Whole animal</tissue>
    </source>
</reference>
<reference evidence="1" key="2">
    <citation type="submission" date="2020-11" db="EMBL/GenBank/DDBJ databases">
        <authorList>
            <person name="McCartney M.A."/>
            <person name="Auch B."/>
            <person name="Kono T."/>
            <person name="Mallez S."/>
            <person name="Becker A."/>
            <person name="Gohl D.M."/>
            <person name="Silverstein K.A.T."/>
            <person name="Koren S."/>
            <person name="Bechman K.B."/>
            <person name="Herman A."/>
            <person name="Abrahante J.E."/>
            <person name="Garbe J."/>
        </authorList>
    </citation>
    <scope>NUCLEOTIDE SEQUENCE</scope>
    <source>
        <strain evidence="1">Duluth1</strain>
        <tissue evidence="1">Whole animal</tissue>
    </source>
</reference>
<organism evidence="1 2">
    <name type="scientific">Dreissena polymorpha</name>
    <name type="common">Zebra mussel</name>
    <name type="synonym">Mytilus polymorpha</name>
    <dbReference type="NCBI Taxonomy" id="45954"/>
    <lineage>
        <taxon>Eukaryota</taxon>
        <taxon>Metazoa</taxon>
        <taxon>Spiralia</taxon>
        <taxon>Lophotrochozoa</taxon>
        <taxon>Mollusca</taxon>
        <taxon>Bivalvia</taxon>
        <taxon>Autobranchia</taxon>
        <taxon>Heteroconchia</taxon>
        <taxon>Euheterodonta</taxon>
        <taxon>Imparidentia</taxon>
        <taxon>Neoheterodontei</taxon>
        <taxon>Myida</taxon>
        <taxon>Dreissenoidea</taxon>
        <taxon>Dreissenidae</taxon>
        <taxon>Dreissena</taxon>
    </lineage>
</organism>
<gene>
    <name evidence="1" type="ORF">DPMN_084505</name>
</gene>